<proteinExistence type="predicted"/>
<dbReference type="Proteomes" id="UP000030645">
    <property type="component" value="Unassembled WGS sequence"/>
</dbReference>
<sequence>MGRSLGVINWLSPVRSRGYLGGALRRVFGILWDYPIVRAFMALFWRGPMHGMVVGVGGSSDVVMILSMVGHVRFPTVAGDGAWSPRFDGSAMF</sequence>
<accession>W9R140</accession>
<evidence type="ECO:0000313" key="1">
    <source>
        <dbReference type="EMBL" id="EXB63467.1"/>
    </source>
</evidence>
<dbReference type="AlphaFoldDB" id="W9R140"/>
<keyword evidence="2" id="KW-1185">Reference proteome</keyword>
<organism evidence="1 2">
    <name type="scientific">Morus notabilis</name>
    <dbReference type="NCBI Taxonomy" id="981085"/>
    <lineage>
        <taxon>Eukaryota</taxon>
        <taxon>Viridiplantae</taxon>
        <taxon>Streptophyta</taxon>
        <taxon>Embryophyta</taxon>
        <taxon>Tracheophyta</taxon>
        <taxon>Spermatophyta</taxon>
        <taxon>Magnoliopsida</taxon>
        <taxon>eudicotyledons</taxon>
        <taxon>Gunneridae</taxon>
        <taxon>Pentapetalae</taxon>
        <taxon>rosids</taxon>
        <taxon>fabids</taxon>
        <taxon>Rosales</taxon>
        <taxon>Moraceae</taxon>
        <taxon>Moreae</taxon>
        <taxon>Morus</taxon>
    </lineage>
</organism>
<name>W9R140_9ROSA</name>
<dbReference type="EMBL" id="KE344489">
    <property type="protein sequence ID" value="EXB63467.1"/>
    <property type="molecule type" value="Genomic_DNA"/>
</dbReference>
<evidence type="ECO:0000313" key="2">
    <source>
        <dbReference type="Proteomes" id="UP000030645"/>
    </source>
</evidence>
<gene>
    <name evidence="1" type="ORF">L484_005430</name>
</gene>
<reference evidence="2" key="1">
    <citation type="submission" date="2013-01" db="EMBL/GenBank/DDBJ databases">
        <title>Draft Genome Sequence of a Mulberry Tree, Morus notabilis C.K. Schneid.</title>
        <authorList>
            <person name="He N."/>
            <person name="Zhao S."/>
        </authorList>
    </citation>
    <scope>NUCLEOTIDE SEQUENCE</scope>
</reference>
<protein>
    <submittedName>
        <fullName evidence="1">Uncharacterized protein</fullName>
    </submittedName>
</protein>